<evidence type="ECO:0000313" key="13">
    <source>
        <dbReference type="Proteomes" id="UP000807025"/>
    </source>
</evidence>
<evidence type="ECO:0000256" key="1">
    <source>
        <dbReference type="ARBA" id="ARBA00009059"/>
    </source>
</evidence>
<name>A0A9P6A9V7_PLEER</name>
<feature type="binding site" evidence="11">
    <location>
        <position position="84"/>
    </location>
    <ligand>
        <name>S-adenosyl-L-methionine</name>
        <dbReference type="ChEBI" id="CHEBI:59789"/>
    </ligand>
</feature>
<keyword evidence="3" id="KW-0808">Transferase</keyword>
<comment type="caution">
    <text evidence="12">The sequence shown here is derived from an EMBL/GenBank/DDBJ whole genome shotgun (WGS) entry which is preliminary data.</text>
</comment>
<reference evidence="12" key="1">
    <citation type="submission" date="2020-11" db="EMBL/GenBank/DDBJ databases">
        <authorList>
            <consortium name="DOE Joint Genome Institute"/>
            <person name="Ahrendt S."/>
            <person name="Riley R."/>
            <person name="Andreopoulos W."/>
            <person name="Labutti K."/>
            <person name="Pangilinan J."/>
            <person name="Ruiz-Duenas F.J."/>
            <person name="Barrasa J.M."/>
            <person name="Sanchez-Garcia M."/>
            <person name="Camarero S."/>
            <person name="Miyauchi S."/>
            <person name="Serrano A."/>
            <person name="Linde D."/>
            <person name="Babiker R."/>
            <person name="Drula E."/>
            <person name="Ayuso-Fernandez I."/>
            <person name="Pacheco R."/>
            <person name="Padilla G."/>
            <person name="Ferreira P."/>
            <person name="Barriuso J."/>
            <person name="Kellner H."/>
            <person name="Castanera R."/>
            <person name="Alfaro M."/>
            <person name="Ramirez L."/>
            <person name="Pisabarro A.G."/>
            <person name="Kuo A."/>
            <person name="Tritt A."/>
            <person name="Lipzen A."/>
            <person name="He G."/>
            <person name="Yan M."/>
            <person name="Ng V."/>
            <person name="Cullen D."/>
            <person name="Martin F."/>
            <person name="Rosso M.-N."/>
            <person name="Henrissat B."/>
            <person name="Hibbett D."/>
            <person name="Martinez A.T."/>
            <person name="Grigoriev I.V."/>
        </authorList>
    </citation>
    <scope>NUCLEOTIDE SEQUENCE</scope>
    <source>
        <strain evidence="12">ATCC 90797</strain>
    </source>
</reference>
<evidence type="ECO:0000313" key="12">
    <source>
        <dbReference type="EMBL" id="KAF9500414.1"/>
    </source>
</evidence>
<comment type="catalytic activity">
    <reaction evidence="8">
        <text>N-terminal L-seryl-L-prolyl-L-lysyl-[protein] + 3 S-adenosyl-L-methionine = N-terminal N,N,N-trimethyl-L-seryl-L-prolyl-L-lysyl-[protein] + 3 S-adenosyl-L-homocysteine + 3 H(+)</text>
        <dbReference type="Rhea" id="RHEA:54724"/>
        <dbReference type="Rhea" id="RHEA-COMP:13789"/>
        <dbReference type="Rhea" id="RHEA-COMP:13973"/>
        <dbReference type="ChEBI" id="CHEBI:15378"/>
        <dbReference type="ChEBI" id="CHEBI:57856"/>
        <dbReference type="ChEBI" id="CHEBI:59789"/>
        <dbReference type="ChEBI" id="CHEBI:138061"/>
        <dbReference type="ChEBI" id="CHEBI:138317"/>
        <dbReference type="EC" id="2.1.1.244"/>
    </reaction>
</comment>
<evidence type="ECO:0000256" key="6">
    <source>
        <dbReference type="ARBA" id="ARBA00039449"/>
    </source>
</evidence>
<dbReference type="Pfam" id="PF05891">
    <property type="entry name" value="Methyltransf_PK"/>
    <property type="match status" value="1"/>
</dbReference>
<evidence type="ECO:0000256" key="5">
    <source>
        <dbReference type="ARBA" id="ARBA00039112"/>
    </source>
</evidence>
<evidence type="ECO:0000256" key="8">
    <source>
        <dbReference type="ARBA" id="ARBA00047306"/>
    </source>
</evidence>
<dbReference type="EMBL" id="MU154527">
    <property type="protein sequence ID" value="KAF9500414.1"/>
    <property type="molecule type" value="Genomic_DNA"/>
</dbReference>
<dbReference type="PIRSF" id="PIRSF016958">
    <property type="entry name" value="DUF858_MeTrfase_lik"/>
    <property type="match status" value="1"/>
</dbReference>
<evidence type="ECO:0000256" key="11">
    <source>
        <dbReference type="PIRSR" id="PIRSR016958-1"/>
    </source>
</evidence>
<dbReference type="Gene3D" id="3.40.50.150">
    <property type="entry name" value="Vaccinia Virus protein VP39"/>
    <property type="match status" value="1"/>
</dbReference>
<dbReference type="GO" id="GO:0071885">
    <property type="term" value="F:N-terminal protein N-methyltransferase activity"/>
    <property type="evidence" value="ECO:0007669"/>
    <property type="project" value="UniProtKB-EC"/>
</dbReference>
<dbReference type="InterPro" id="IPR008576">
    <property type="entry name" value="MeTrfase_NTM1"/>
</dbReference>
<feature type="binding site" evidence="11">
    <location>
        <begin position="142"/>
        <end position="143"/>
    </location>
    <ligand>
        <name>S-adenosyl-L-methionine</name>
        <dbReference type="ChEBI" id="CHEBI:59789"/>
    </ligand>
</feature>
<organism evidence="12 13">
    <name type="scientific">Pleurotus eryngii</name>
    <name type="common">Boletus of the steppes</name>
    <dbReference type="NCBI Taxonomy" id="5323"/>
    <lineage>
        <taxon>Eukaryota</taxon>
        <taxon>Fungi</taxon>
        <taxon>Dikarya</taxon>
        <taxon>Basidiomycota</taxon>
        <taxon>Agaricomycotina</taxon>
        <taxon>Agaricomycetes</taxon>
        <taxon>Agaricomycetidae</taxon>
        <taxon>Agaricales</taxon>
        <taxon>Pleurotineae</taxon>
        <taxon>Pleurotaceae</taxon>
        <taxon>Pleurotus</taxon>
    </lineage>
</organism>
<dbReference type="GO" id="GO:0032259">
    <property type="term" value="P:methylation"/>
    <property type="evidence" value="ECO:0007669"/>
    <property type="project" value="UniProtKB-KW"/>
</dbReference>
<dbReference type="OrthoDB" id="1298661at2759"/>
<dbReference type="PANTHER" id="PTHR12753:SF0">
    <property type="entry name" value="ALPHA N-TERMINAL PROTEIN METHYLTRANSFERASE 1"/>
    <property type="match status" value="1"/>
</dbReference>
<evidence type="ECO:0000256" key="3">
    <source>
        <dbReference type="ARBA" id="ARBA00022679"/>
    </source>
</evidence>
<comment type="catalytic activity">
    <reaction evidence="9">
        <text>N-terminal L-prolyl-L-prolyl-L-lysyl-[protein] + 2 S-adenosyl-L-methionine = N-terminal N,N-dimethyl-L-prolyl-L-prolyl-L-lysyl-[protein] + 2 S-adenosyl-L-homocysteine + 2 H(+)</text>
        <dbReference type="Rhea" id="RHEA:54736"/>
        <dbReference type="Rhea" id="RHEA-COMP:13787"/>
        <dbReference type="Rhea" id="RHEA-COMP:13974"/>
        <dbReference type="ChEBI" id="CHEBI:15378"/>
        <dbReference type="ChEBI" id="CHEBI:57856"/>
        <dbReference type="ChEBI" id="CHEBI:59789"/>
        <dbReference type="ChEBI" id="CHEBI:138059"/>
        <dbReference type="ChEBI" id="CHEBI:138318"/>
        <dbReference type="EC" id="2.1.1.244"/>
    </reaction>
</comment>
<protein>
    <recommendedName>
        <fullName evidence="6">Alpha N-terminal protein methyltransferase 1</fullName>
        <ecNumber evidence="5">2.1.1.244</ecNumber>
    </recommendedName>
    <alternativeName>
        <fullName evidence="7">X-Pro-Lys N-terminal protein methyltransferase 1</fullName>
    </alternativeName>
</protein>
<sequence length="285" mass="31367">MSKQPEPDIKEGIEYWNTQPASLDGVLGGLGSGSLPRVDAVGSRLFLLNIFPELCTVPSALRPLSPSTPGYRTRALDVGAGIGRVTADVLLPLVSDVVLLEPVYHFVQEALTRGRNSISQHKRAWKGIADKTKSVTILQGTLQSFHPTSPINTPDVKFLDRVGFCPPTGSDSDANSGFDVIWCQWCLGHLNDQDLVAFFQRCHKALRNPDRSLIIVKENLCRDGDDGQGRTSFDEQDSSLTRSDGAWKSAFKSAGLHLIHEKVQGGFEEGLYPVKMLEHRLLYIK</sequence>
<keyword evidence="4 11" id="KW-0949">S-adenosyl-L-methionine</keyword>
<comment type="similarity">
    <text evidence="1">Belongs to the methyltransferase superfamily. NTM1 family.</text>
</comment>
<evidence type="ECO:0000256" key="7">
    <source>
        <dbReference type="ARBA" id="ARBA00043129"/>
    </source>
</evidence>
<feature type="binding site" evidence="11">
    <location>
        <position position="184"/>
    </location>
    <ligand>
        <name>S-adenosyl-L-methionine</name>
        <dbReference type="ChEBI" id="CHEBI:59789"/>
    </ligand>
</feature>
<dbReference type="PANTHER" id="PTHR12753">
    <property type="entry name" value="AD-003 - RELATED"/>
    <property type="match status" value="1"/>
</dbReference>
<evidence type="ECO:0000256" key="10">
    <source>
        <dbReference type="ARBA" id="ARBA00048167"/>
    </source>
</evidence>
<evidence type="ECO:0000256" key="2">
    <source>
        <dbReference type="ARBA" id="ARBA00022603"/>
    </source>
</evidence>
<dbReference type="SUPFAM" id="SSF53335">
    <property type="entry name" value="S-adenosyl-L-methionine-dependent methyltransferases"/>
    <property type="match status" value="1"/>
</dbReference>
<evidence type="ECO:0000256" key="4">
    <source>
        <dbReference type="ARBA" id="ARBA00022691"/>
    </source>
</evidence>
<evidence type="ECO:0000256" key="9">
    <source>
        <dbReference type="ARBA" id="ARBA00047885"/>
    </source>
</evidence>
<keyword evidence="2" id="KW-0489">Methyltransferase</keyword>
<dbReference type="EC" id="2.1.1.244" evidence="5"/>
<dbReference type="Proteomes" id="UP000807025">
    <property type="component" value="Unassembled WGS sequence"/>
</dbReference>
<keyword evidence="13" id="KW-1185">Reference proteome</keyword>
<dbReference type="GO" id="GO:0005737">
    <property type="term" value="C:cytoplasm"/>
    <property type="evidence" value="ECO:0007669"/>
    <property type="project" value="TreeGrafter"/>
</dbReference>
<feature type="binding site" evidence="11">
    <location>
        <position position="79"/>
    </location>
    <ligand>
        <name>S-adenosyl-L-methionine</name>
        <dbReference type="ChEBI" id="CHEBI:59789"/>
    </ligand>
</feature>
<gene>
    <name evidence="12" type="ORF">BDN71DRAFT_1382037</name>
</gene>
<proteinExistence type="inferred from homology"/>
<comment type="catalytic activity">
    <reaction evidence="10">
        <text>N-terminal L-alanyl-L-prolyl-L-lysyl-[protein] + 3 S-adenosyl-L-methionine = N-terminal N,N,N-trimethyl-L-alanyl-L-prolyl-L-lysyl-[protein] + 3 S-adenosyl-L-homocysteine + 3 H(+)</text>
        <dbReference type="Rhea" id="RHEA:54712"/>
        <dbReference type="Rhea" id="RHEA-COMP:13785"/>
        <dbReference type="Rhea" id="RHEA-COMP:13971"/>
        <dbReference type="ChEBI" id="CHEBI:15378"/>
        <dbReference type="ChEBI" id="CHEBI:57856"/>
        <dbReference type="ChEBI" id="CHEBI:59789"/>
        <dbReference type="ChEBI" id="CHEBI:138057"/>
        <dbReference type="ChEBI" id="CHEBI:138315"/>
        <dbReference type="EC" id="2.1.1.244"/>
    </reaction>
</comment>
<dbReference type="InterPro" id="IPR029063">
    <property type="entry name" value="SAM-dependent_MTases_sf"/>
</dbReference>
<accession>A0A9P6A9V7</accession>
<dbReference type="AlphaFoldDB" id="A0A9P6A9V7"/>